<reference evidence="3" key="1">
    <citation type="submission" date="2016-10" db="EMBL/GenBank/DDBJ databases">
        <authorList>
            <person name="Varghese N."/>
            <person name="Submissions S."/>
        </authorList>
    </citation>
    <scope>NUCLEOTIDE SEQUENCE [LARGE SCALE GENOMIC DNA]</scope>
    <source>
        <strain evidence="3">ANC 5109</strain>
    </source>
</reference>
<proteinExistence type="predicted"/>
<dbReference type="STRING" id="595670.SAMN05421643_10815"/>
<dbReference type="GO" id="GO:0055085">
    <property type="term" value="P:transmembrane transport"/>
    <property type="evidence" value="ECO:0007669"/>
    <property type="project" value="TreeGrafter"/>
</dbReference>
<dbReference type="Proteomes" id="UP000199035">
    <property type="component" value="Unassembled WGS sequence"/>
</dbReference>
<dbReference type="EMBL" id="FNPK01000008">
    <property type="protein sequence ID" value="SDY34420.1"/>
    <property type="molecule type" value="Genomic_DNA"/>
</dbReference>
<keyword evidence="1" id="KW-0732">Signal</keyword>
<protein>
    <submittedName>
        <fullName evidence="2">Outer membrane protein</fullName>
    </submittedName>
</protein>
<dbReference type="GO" id="GO:0019867">
    <property type="term" value="C:outer membrane"/>
    <property type="evidence" value="ECO:0007669"/>
    <property type="project" value="InterPro"/>
</dbReference>
<organism evidence="2 3">
    <name type="scientific">Acinetobacter kyonggiensis</name>
    <dbReference type="NCBI Taxonomy" id="595670"/>
    <lineage>
        <taxon>Bacteria</taxon>
        <taxon>Pseudomonadati</taxon>
        <taxon>Pseudomonadota</taxon>
        <taxon>Gammaproteobacteria</taxon>
        <taxon>Moraxellales</taxon>
        <taxon>Moraxellaceae</taxon>
        <taxon>Acinetobacter</taxon>
    </lineage>
</organism>
<accession>A0A1H3J334</accession>
<evidence type="ECO:0000313" key="2">
    <source>
        <dbReference type="EMBL" id="SDY34420.1"/>
    </source>
</evidence>
<feature type="signal peptide" evidence="1">
    <location>
        <begin position="1"/>
        <end position="19"/>
    </location>
</feature>
<feature type="chain" id="PRO_5011673602" evidence="1">
    <location>
        <begin position="20"/>
        <end position="219"/>
    </location>
</feature>
<evidence type="ECO:0000313" key="3">
    <source>
        <dbReference type="Proteomes" id="UP000199035"/>
    </source>
</evidence>
<dbReference type="AlphaFoldDB" id="A0A1H3J334"/>
<dbReference type="Gene3D" id="2.40.160.20">
    <property type="match status" value="1"/>
</dbReference>
<dbReference type="InterPro" id="IPR005618">
    <property type="entry name" value="OMPW"/>
</dbReference>
<dbReference type="RefSeq" id="WP_086184347.1">
    <property type="nucleotide sequence ID" value="NZ_FNPK01000008.1"/>
</dbReference>
<sequence length="219" mass="23528">MLKQATFIVLLGLSASAMAGDWQVKLGASALAPQNDDNGTLNVPVGGVVTPLKAEVSNQVNFTPSVEYFFNNSPISVELLLALPFDHDVNIGPIEDAASFKHLPPTITAKYNFKNSTRFTPYIGVGATVVIPWDEELSQTTKTATGAESLDAEVAYGVAGQIGFNFQPADAKNWGVFVDARYANVKTELTAKTANGTKVTLGDLEVNPWVYTLGYSYKF</sequence>
<dbReference type="InterPro" id="IPR011250">
    <property type="entry name" value="OMP/PagP_B-barrel"/>
</dbReference>
<gene>
    <name evidence="2" type="ORF">SAMN05421643_10815</name>
</gene>
<dbReference type="Pfam" id="PF03922">
    <property type="entry name" value="OmpW"/>
    <property type="match status" value="1"/>
</dbReference>
<keyword evidence="3" id="KW-1185">Reference proteome</keyword>
<evidence type="ECO:0000256" key="1">
    <source>
        <dbReference type="SAM" id="SignalP"/>
    </source>
</evidence>
<name>A0A1H3J334_9GAMM</name>
<dbReference type="SUPFAM" id="SSF56925">
    <property type="entry name" value="OMPA-like"/>
    <property type="match status" value="1"/>
</dbReference>
<dbReference type="PANTHER" id="PTHR36920">
    <property type="match status" value="1"/>
</dbReference>
<dbReference type="PANTHER" id="PTHR36920:SF1">
    <property type="entry name" value="OUTER MEMBRANE PROTEIN W"/>
    <property type="match status" value="1"/>
</dbReference>